<dbReference type="RefSeq" id="WP_382421042.1">
    <property type="nucleotide sequence ID" value="NZ_JBHSCW010000002.1"/>
</dbReference>
<dbReference type="Pfam" id="PF05193">
    <property type="entry name" value="Peptidase_M16_C"/>
    <property type="match status" value="1"/>
</dbReference>
<proteinExistence type="predicted"/>
<dbReference type="Proteomes" id="UP001595799">
    <property type="component" value="Unassembled WGS sequence"/>
</dbReference>
<accession>A0ABV8UIT2</accession>
<evidence type="ECO:0000313" key="3">
    <source>
        <dbReference type="Proteomes" id="UP001595799"/>
    </source>
</evidence>
<keyword evidence="3" id="KW-1185">Reference proteome</keyword>
<organism evidence="2 3">
    <name type="scientific">Fodinicurvata halophila</name>
    <dbReference type="NCBI Taxonomy" id="1419723"/>
    <lineage>
        <taxon>Bacteria</taxon>
        <taxon>Pseudomonadati</taxon>
        <taxon>Pseudomonadota</taxon>
        <taxon>Alphaproteobacteria</taxon>
        <taxon>Rhodospirillales</taxon>
        <taxon>Rhodovibrionaceae</taxon>
        <taxon>Fodinicurvata</taxon>
    </lineage>
</organism>
<dbReference type="PANTHER" id="PTHR11851">
    <property type="entry name" value="METALLOPROTEASE"/>
    <property type="match status" value="1"/>
</dbReference>
<sequence>MWTEFSLHRLPAVLGALLVSLGLPLSVQAMDIQKVVSPQGIEAWLVEDHSNPVLAMEFAFRGGASTDPEGKEGLAGLTSALLDEGAGDMDSTAFQEALADRSIRMSFSASRDRFSGSLMTLTRHREDAFDYLRMALTEPRFDPQAVKRLKSQYQVMQARRLEDPQSIAWNGLYRLLFPDHPYGRPTEGTPASIASIEVADMRAFLQEQLARDRMHIAVTGDITPEELGTLLDETFGDLPKESPAIEVPSVQPLSSGGVAVVERDQPQSVVALAQPGMARDDPDFYSAYIVNYILGGGSFSSRLYEEIRKERGLVYSVSTGLNTMDHAAVLAGGLATQNARVDESLEVLRAEWERLAEEGPTEEELEHAKSYVTGAFALQLDSSDSIASVLLSIQMDNLGIDYIDRRREEIAEVGLEDVKRVAGELLQPEALTFVVVGQPEGVESNLVLPKRDAAQD</sequence>
<evidence type="ECO:0000259" key="1">
    <source>
        <dbReference type="Pfam" id="PF05193"/>
    </source>
</evidence>
<reference evidence="3" key="1">
    <citation type="journal article" date="2019" name="Int. J. Syst. Evol. Microbiol.">
        <title>The Global Catalogue of Microorganisms (GCM) 10K type strain sequencing project: providing services to taxonomists for standard genome sequencing and annotation.</title>
        <authorList>
            <consortium name="The Broad Institute Genomics Platform"/>
            <consortium name="The Broad Institute Genome Sequencing Center for Infectious Disease"/>
            <person name="Wu L."/>
            <person name="Ma J."/>
        </authorList>
    </citation>
    <scope>NUCLEOTIDE SEQUENCE [LARGE SCALE GENOMIC DNA]</scope>
    <source>
        <strain evidence="3">CECT 8472</strain>
    </source>
</reference>
<dbReference type="InterPro" id="IPR050361">
    <property type="entry name" value="MPP/UQCRC_Complex"/>
</dbReference>
<gene>
    <name evidence="2" type="ORF">ACFOW6_03970</name>
</gene>
<comment type="caution">
    <text evidence="2">The sequence shown here is derived from an EMBL/GenBank/DDBJ whole genome shotgun (WGS) entry which is preliminary data.</text>
</comment>
<evidence type="ECO:0000313" key="2">
    <source>
        <dbReference type="EMBL" id="MFC4350697.1"/>
    </source>
</evidence>
<dbReference type="Gene3D" id="3.30.830.10">
    <property type="entry name" value="Metalloenzyme, LuxS/M16 peptidase-like"/>
    <property type="match status" value="2"/>
</dbReference>
<dbReference type="EMBL" id="JBHSCW010000002">
    <property type="protein sequence ID" value="MFC4350697.1"/>
    <property type="molecule type" value="Genomic_DNA"/>
</dbReference>
<feature type="domain" description="Peptidase M16 C-terminal" evidence="1">
    <location>
        <begin position="196"/>
        <end position="370"/>
    </location>
</feature>
<dbReference type="InterPro" id="IPR007863">
    <property type="entry name" value="Peptidase_M16_C"/>
</dbReference>
<dbReference type="InterPro" id="IPR011249">
    <property type="entry name" value="Metalloenz_LuxS/M16"/>
</dbReference>
<dbReference type="SUPFAM" id="SSF63411">
    <property type="entry name" value="LuxS/MPP-like metallohydrolase"/>
    <property type="match status" value="2"/>
</dbReference>
<protein>
    <submittedName>
        <fullName evidence="2">M16 family metallopeptidase</fullName>
    </submittedName>
</protein>
<dbReference type="PANTHER" id="PTHR11851:SF224">
    <property type="entry name" value="PROCESSING PROTEASE"/>
    <property type="match status" value="1"/>
</dbReference>
<name>A0ABV8UIT2_9PROT</name>